<dbReference type="Gene3D" id="3.30.530.20">
    <property type="match status" value="1"/>
</dbReference>
<protein>
    <recommendedName>
        <fullName evidence="1">START domain-containing protein</fullName>
    </recommendedName>
</protein>
<feature type="domain" description="START" evidence="1">
    <location>
        <begin position="26"/>
        <end position="206"/>
    </location>
</feature>
<accession>A0A1R2AQH4</accession>
<dbReference type="Proteomes" id="UP000187209">
    <property type="component" value="Unassembled WGS sequence"/>
</dbReference>
<dbReference type="GO" id="GO:0008289">
    <property type="term" value="F:lipid binding"/>
    <property type="evidence" value="ECO:0007669"/>
    <property type="project" value="InterPro"/>
</dbReference>
<dbReference type="OrthoDB" id="10252833at2759"/>
<keyword evidence="3" id="KW-1185">Reference proteome</keyword>
<dbReference type="GO" id="GO:0005737">
    <property type="term" value="C:cytoplasm"/>
    <property type="evidence" value="ECO:0007669"/>
    <property type="project" value="UniProtKB-ARBA"/>
</dbReference>
<dbReference type="InterPro" id="IPR023393">
    <property type="entry name" value="START-like_dom_sf"/>
</dbReference>
<dbReference type="InterPro" id="IPR051213">
    <property type="entry name" value="START_lipid_transfer"/>
</dbReference>
<evidence type="ECO:0000313" key="3">
    <source>
        <dbReference type="Proteomes" id="UP000187209"/>
    </source>
</evidence>
<dbReference type="SUPFAM" id="SSF55961">
    <property type="entry name" value="Bet v1-like"/>
    <property type="match status" value="1"/>
</dbReference>
<dbReference type="InterPro" id="IPR002913">
    <property type="entry name" value="START_lipid-bd_dom"/>
</dbReference>
<gene>
    <name evidence="2" type="ORF">SteCoe_36322</name>
</gene>
<dbReference type="Pfam" id="PF01852">
    <property type="entry name" value="START"/>
    <property type="match status" value="1"/>
</dbReference>
<dbReference type="PROSITE" id="PS50848">
    <property type="entry name" value="START"/>
    <property type="match status" value="1"/>
</dbReference>
<dbReference type="AlphaFoldDB" id="A0A1R2AQH4"/>
<dbReference type="EMBL" id="MPUH01001646">
    <property type="protein sequence ID" value="OMJ66736.1"/>
    <property type="molecule type" value="Genomic_DNA"/>
</dbReference>
<comment type="caution">
    <text evidence="2">The sequence shown here is derived from an EMBL/GenBank/DDBJ whole genome shotgun (WGS) entry which is preliminary data.</text>
</comment>
<proteinExistence type="predicted"/>
<organism evidence="2 3">
    <name type="scientific">Stentor coeruleus</name>
    <dbReference type="NCBI Taxonomy" id="5963"/>
    <lineage>
        <taxon>Eukaryota</taxon>
        <taxon>Sar</taxon>
        <taxon>Alveolata</taxon>
        <taxon>Ciliophora</taxon>
        <taxon>Postciliodesmatophora</taxon>
        <taxon>Heterotrichea</taxon>
        <taxon>Heterotrichida</taxon>
        <taxon>Stentoridae</taxon>
        <taxon>Stentor</taxon>
    </lineage>
</organism>
<dbReference type="CDD" id="cd00177">
    <property type="entry name" value="START"/>
    <property type="match status" value="1"/>
</dbReference>
<dbReference type="PANTHER" id="PTHR19308">
    <property type="entry name" value="PHOSPHATIDYLCHOLINE TRANSFER PROTEIN"/>
    <property type="match status" value="1"/>
</dbReference>
<dbReference type="PANTHER" id="PTHR19308:SF14">
    <property type="entry name" value="START DOMAIN-CONTAINING PROTEIN"/>
    <property type="match status" value="1"/>
</dbReference>
<evidence type="ECO:0000259" key="1">
    <source>
        <dbReference type="PROSITE" id="PS50848"/>
    </source>
</evidence>
<reference evidence="2 3" key="1">
    <citation type="submission" date="2016-11" db="EMBL/GenBank/DDBJ databases">
        <title>The macronuclear genome of Stentor coeruleus: a giant cell with tiny introns.</title>
        <authorList>
            <person name="Slabodnick M."/>
            <person name="Ruby J.G."/>
            <person name="Reiff S.B."/>
            <person name="Swart E.C."/>
            <person name="Gosai S."/>
            <person name="Prabakaran S."/>
            <person name="Witkowska E."/>
            <person name="Larue G.E."/>
            <person name="Fisher S."/>
            <person name="Freeman R.M."/>
            <person name="Gunawardena J."/>
            <person name="Chu W."/>
            <person name="Stover N.A."/>
            <person name="Gregory B.D."/>
            <person name="Nowacki M."/>
            <person name="Derisi J."/>
            <person name="Roy S.W."/>
            <person name="Marshall W.F."/>
            <person name="Sood P."/>
        </authorList>
    </citation>
    <scope>NUCLEOTIDE SEQUENCE [LARGE SCALE GENOMIC DNA]</scope>
    <source>
        <strain evidence="2">WM001</strain>
    </source>
</reference>
<sequence>MEGSLEQKAREVVTQALADLKSIDVSQGWDIFSTDNDVQQMRKPLENLFLVRGQTEVPLDFEIIRDFVHNIDHKHKYHTDFEEVRVVEAFSDELKIIHHKIKTPPGVANRESVVVQGLFSDEEENVYLVERSIEHPSVPVTAGYVRVDLYICGFVIRPTGPRSATLSYIFHLDPKGSLPTFFVNLIQKDKASIPFTVRELLKSGER</sequence>
<name>A0A1R2AQH4_9CILI</name>
<evidence type="ECO:0000313" key="2">
    <source>
        <dbReference type="EMBL" id="OMJ66736.1"/>
    </source>
</evidence>